<evidence type="ECO:0000256" key="1">
    <source>
        <dbReference type="ARBA" id="ARBA00004844"/>
    </source>
</evidence>
<dbReference type="GO" id="GO:0004643">
    <property type="term" value="F:phosphoribosylaminoimidazolecarboxamide formyltransferase activity"/>
    <property type="evidence" value="ECO:0007669"/>
    <property type="project" value="UniProtKB-UniRule"/>
</dbReference>
<dbReference type="InterPro" id="IPR002695">
    <property type="entry name" value="PurH-like"/>
</dbReference>
<organism evidence="12 13">
    <name type="scientific">Rhodohalobacter mucosus</name>
    <dbReference type="NCBI Taxonomy" id="2079485"/>
    <lineage>
        <taxon>Bacteria</taxon>
        <taxon>Pseudomonadati</taxon>
        <taxon>Balneolota</taxon>
        <taxon>Balneolia</taxon>
        <taxon>Balneolales</taxon>
        <taxon>Balneolaceae</taxon>
        <taxon>Rhodohalobacter</taxon>
    </lineage>
</organism>
<dbReference type="Pfam" id="PF02142">
    <property type="entry name" value="MGS"/>
    <property type="match status" value="1"/>
</dbReference>
<dbReference type="SMART" id="SM00851">
    <property type="entry name" value="MGS"/>
    <property type="match status" value="1"/>
</dbReference>
<dbReference type="CDD" id="cd01421">
    <property type="entry name" value="IMPCH"/>
    <property type="match status" value="1"/>
</dbReference>
<dbReference type="NCBIfam" id="NF002049">
    <property type="entry name" value="PRK00881.1"/>
    <property type="match status" value="1"/>
</dbReference>
<evidence type="ECO:0000256" key="7">
    <source>
        <dbReference type="ARBA" id="ARBA00023268"/>
    </source>
</evidence>
<evidence type="ECO:0000313" key="13">
    <source>
        <dbReference type="Proteomes" id="UP000245533"/>
    </source>
</evidence>
<proteinExistence type="inferred from homology"/>
<dbReference type="RefSeq" id="WP_109648070.1">
    <property type="nucleotide sequence ID" value="NZ_QGGB01000011.1"/>
</dbReference>
<dbReference type="PROSITE" id="PS51855">
    <property type="entry name" value="MGS"/>
    <property type="match status" value="1"/>
</dbReference>
<accession>A0A316TSG0</accession>
<dbReference type="Pfam" id="PF01808">
    <property type="entry name" value="AICARFT_IMPCHas"/>
    <property type="match status" value="1"/>
</dbReference>
<evidence type="ECO:0000256" key="4">
    <source>
        <dbReference type="ARBA" id="ARBA00022679"/>
    </source>
</evidence>
<dbReference type="PIRSF" id="PIRSF000414">
    <property type="entry name" value="AICARFT_IMPCHas"/>
    <property type="match status" value="1"/>
</dbReference>
<keyword evidence="4 10" id="KW-0808">Transferase</keyword>
<feature type="domain" description="MGS-like" evidence="11">
    <location>
        <begin position="10"/>
        <end position="159"/>
    </location>
</feature>
<dbReference type="EMBL" id="QGGB01000011">
    <property type="protein sequence ID" value="PWN05162.1"/>
    <property type="molecule type" value="Genomic_DNA"/>
</dbReference>
<evidence type="ECO:0000259" key="11">
    <source>
        <dbReference type="PROSITE" id="PS51855"/>
    </source>
</evidence>
<comment type="domain">
    <text evidence="10">The IMP cyclohydrolase activity resides in the N-terminal region.</text>
</comment>
<dbReference type="SUPFAM" id="SSF52335">
    <property type="entry name" value="Methylglyoxal synthase-like"/>
    <property type="match status" value="1"/>
</dbReference>
<evidence type="ECO:0000256" key="3">
    <source>
        <dbReference type="ARBA" id="ARBA00007667"/>
    </source>
</evidence>
<gene>
    <name evidence="10 12" type="primary">purH</name>
    <name evidence="12" type="ORF">DDZ15_15675</name>
</gene>
<dbReference type="EC" id="3.5.4.10" evidence="10"/>
<dbReference type="GO" id="GO:0005829">
    <property type="term" value="C:cytosol"/>
    <property type="evidence" value="ECO:0007669"/>
    <property type="project" value="TreeGrafter"/>
</dbReference>
<reference evidence="12 13" key="1">
    <citation type="submission" date="2018-05" db="EMBL/GenBank/DDBJ databases">
        <title>Rhodohalobacter halophilus gen. nov., sp. nov., a moderately halophilic member of the family Balneolaceae.</title>
        <authorList>
            <person name="Liu Z.-W."/>
        </authorList>
    </citation>
    <scope>NUCLEOTIDE SEQUENCE [LARGE SCALE GENOMIC DNA]</scope>
    <source>
        <strain evidence="12 13">8A47</strain>
    </source>
</reference>
<dbReference type="GO" id="GO:0006189">
    <property type="term" value="P:'de novo' IMP biosynthetic process"/>
    <property type="evidence" value="ECO:0007669"/>
    <property type="project" value="UniProtKB-UniRule"/>
</dbReference>
<comment type="catalytic activity">
    <reaction evidence="9 10">
        <text>IMP + H2O = 5-formamido-1-(5-phospho-D-ribosyl)imidazole-4-carboxamide</text>
        <dbReference type="Rhea" id="RHEA:18445"/>
        <dbReference type="ChEBI" id="CHEBI:15377"/>
        <dbReference type="ChEBI" id="CHEBI:58053"/>
        <dbReference type="ChEBI" id="CHEBI:58467"/>
        <dbReference type="EC" id="3.5.4.10"/>
    </reaction>
</comment>
<dbReference type="Gene3D" id="3.40.140.20">
    <property type="match status" value="2"/>
</dbReference>
<dbReference type="NCBIfam" id="TIGR00355">
    <property type="entry name" value="purH"/>
    <property type="match status" value="1"/>
</dbReference>
<dbReference type="HAMAP" id="MF_00139">
    <property type="entry name" value="PurH"/>
    <property type="match status" value="1"/>
</dbReference>
<comment type="caution">
    <text evidence="12">The sequence shown here is derived from an EMBL/GenBank/DDBJ whole genome shotgun (WGS) entry which is preliminary data.</text>
</comment>
<dbReference type="EC" id="2.1.2.3" evidence="10"/>
<comment type="pathway">
    <text evidence="1 10">Purine metabolism; IMP biosynthesis via de novo pathway; IMP from 5-formamido-1-(5-phospho-D-ribosyl)imidazole-4-carboxamide: step 1/1.</text>
</comment>
<evidence type="ECO:0000256" key="5">
    <source>
        <dbReference type="ARBA" id="ARBA00022755"/>
    </source>
</evidence>
<dbReference type="InterPro" id="IPR011607">
    <property type="entry name" value="MGS-like_dom"/>
</dbReference>
<keyword evidence="13" id="KW-1185">Reference proteome</keyword>
<dbReference type="GO" id="GO:0003937">
    <property type="term" value="F:IMP cyclohydrolase activity"/>
    <property type="evidence" value="ECO:0007669"/>
    <property type="project" value="UniProtKB-UniRule"/>
</dbReference>
<dbReference type="InterPro" id="IPR036914">
    <property type="entry name" value="MGS-like_dom_sf"/>
</dbReference>
<evidence type="ECO:0000256" key="2">
    <source>
        <dbReference type="ARBA" id="ARBA00004954"/>
    </source>
</evidence>
<name>A0A316TSG0_9BACT</name>
<dbReference type="InterPro" id="IPR016193">
    <property type="entry name" value="Cytidine_deaminase-like"/>
</dbReference>
<dbReference type="SUPFAM" id="SSF53927">
    <property type="entry name" value="Cytidine deaminase-like"/>
    <property type="match status" value="1"/>
</dbReference>
<dbReference type="OrthoDB" id="9802065at2"/>
<dbReference type="UniPathway" id="UPA00074">
    <property type="reaction ID" value="UER00133"/>
</dbReference>
<comment type="similarity">
    <text evidence="3 10">Belongs to the PurH family.</text>
</comment>
<keyword evidence="5 10" id="KW-0658">Purine biosynthesis</keyword>
<dbReference type="SMART" id="SM00798">
    <property type="entry name" value="AICARFT_IMPCHas"/>
    <property type="match status" value="1"/>
</dbReference>
<evidence type="ECO:0000256" key="10">
    <source>
        <dbReference type="HAMAP-Rule" id="MF_00139"/>
    </source>
</evidence>
<sequence>MALKPLSTLPKTPLKINRALLSVSDKSGIIELAKVLHDNGVELLSTGGTAGKIREAGLPVKDVSEITGFPECLDGRVKTLHPVIHGGILARTSYKPDMEELDKMNIEPIELVVVNLYPFKNTIQSQSVTPAIATEHIDIGGPTMIRAAAKNFAHVCVLTAPEQYDAFSGELGENGAISFDQRLALAREAFQHTADYDSAISNYFNRIDEQELPELLSISLPKHAELRYGENPHQRAAVYGNQEDFIECFHGKELSYNNYLDIESALRLMSEFRNSKPTTAIFKHTVPCGVASADTLAVSYQKAFSTDTVSPFGGIVAVNRPLDLETARAIDEIFTEIILAPEFEKGVVDFLSQKKNRRLVRIKKLPTPADSAQNVKSIFGGALVQETDWGTIGVDDAETVTSRKADQRELSDLMFAWKIVKHVKSNAIVFAKNEQTLGIGTGQTSRVDSSEIAVSKALKEGLSLDGCVIASDAFFPFSDGVTAAAKAGATAVIQPGGSIRDEEVVHAANEHNMAMIFTGMRHFRH</sequence>
<evidence type="ECO:0000256" key="6">
    <source>
        <dbReference type="ARBA" id="ARBA00022801"/>
    </source>
</evidence>
<comment type="catalytic activity">
    <reaction evidence="8 10">
        <text>(6R)-10-formyltetrahydrofolate + 5-amino-1-(5-phospho-beta-D-ribosyl)imidazole-4-carboxamide = 5-formamido-1-(5-phospho-D-ribosyl)imidazole-4-carboxamide + (6S)-5,6,7,8-tetrahydrofolate</text>
        <dbReference type="Rhea" id="RHEA:22192"/>
        <dbReference type="ChEBI" id="CHEBI:57453"/>
        <dbReference type="ChEBI" id="CHEBI:58467"/>
        <dbReference type="ChEBI" id="CHEBI:58475"/>
        <dbReference type="ChEBI" id="CHEBI:195366"/>
        <dbReference type="EC" id="2.1.2.3"/>
    </reaction>
</comment>
<comment type="pathway">
    <text evidence="2 10">Purine metabolism; IMP biosynthesis via de novo pathway; 5-formamido-1-(5-phospho-D-ribosyl)imidazole-4-carboxamide from 5-amino-1-(5-phospho-D-ribosyl)imidazole-4-carboxamide (10-formyl THF route): step 1/1.</text>
</comment>
<dbReference type="Proteomes" id="UP000245533">
    <property type="component" value="Unassembled WGS sequence"/>
</dbReference>
<dbReference type="PANTHER" id="PTHR11692">
    <property type="entry name" value="BIFUNCTIONAL PURINE BIOSYNTHESIS PROTEIN PURH"/>
    <property type="match status" value="1"/>
</dbReference>
<evidence type="ECO:0000256" key="8">
    <source>
        <dbReference type="ARBA" id="ARBA00050488"/>
    </source>
</evidence>
<dbReference type="InterPro" id="IPR024051">
    <property type="entry name" value="AICAR_Tfase_dup_dom_sf"/>
</dbReference>
<keyword evidence="7 10" id="KW-0511">Multifunctional enzyme</keyword>
<dbReference type="PANTHER" id="PTHR11692:SF0">
    <property type="entry name" value="BIFUNCTIONAL PURINE BIOSYNTHESIS PROTEIN ATIC"/>
    <property type="match status" value="1"/>
</dbReference>
<dbReference type="FunFam" id="3.40.50.1380:FF:000001">
    <property type="entry name" value="Bifunctional purine biosynthesis protein PurH"/>
    <property type="match status" value="1"/>
</dbReference>
<evidence type="ECO:0000256" key="9">
    <source>
        <dbReference type="ARBA" id="ARBA00050687"/>
    </source>
</evidence>
<dbReference type="FunFam" id="3.40.140.20:FF:000001">
    <property type="entry name" value="Bifunctional purine biosynthesis protein PurH"/>
    <property type="match status" value="1"/>
</dbReference>
<dbReference type="Gene3D" id="3.40.50.1380">
    <property type="entry name" value="Methylglyoxal synthase-like domain"/>
    <property type="match status" value="1"/>
</dbReference>
<dbReference type="AlphaFoldDB" id="A0A316TSG0"/>
<protein>
    <recommendedName>
        <fullName evidence="10">Bifunctional purine biosynthesis protein PurH</fullName>
    </recommendedName>
    <domain>
        <recommendedName>
            <fullName evidence="10">Phosphoribosylaminoimidazolecarboxamide formyltransferase</fullName>
            <ecNumber evidence="10">2.1.2.3</ecNumber>
        </recommendedName>
        <alternativeName>
            <fullName evidence="10">AICAR transformylase</fullName>
        </alternativeName>
    </domain>
    <domain>
        <recommendedName>
            <fullName evidence="10">IMP cyclohydrolase</fullName>
            <ecNumber evidence="10">3.5.4.10</ecNumber>
        </recommendedName>
        <alternativeName>
            <fullName evidence="10">ATIC</fullName>
        </alternativeName>
        <alternativeName>
            <fullName evidence="10">IMP synthase</fullName>
        </alternativeName>
        <alternativeName>
            <fullName evidence="10">Inosinicase</fullName>
        </alternativeName>
    </domain>
</protein>
<evidence type="ECO:0000313" key="12">
    <source>
        <dbReference type="EMBL" id="PWN05162.1"/>
    </source>
</evidence>
<keyword evidence="6 10" id="KW-0378">Hydrolase</keyword>